<dbReference type="Proteomes" id="UP000289166">
    <property type="component" value="Unassembled WGS sequence"/>
</dbReference>
<dbReference type="EMBL" id="RLII01000015">
    <property type="protein sequence ID" value="RXE58591.1"/>
    <property type="molecule type" value="Genomic_DNA"/>
</dbReference>
<dbReference type="AlphaFoldDB" id="A0A4Q0I345"/>
<protein>
    <submittedName>
        <fullName evidence="1">DUF3006 domain-containing protein</fullName>
    </submittedName>
</protein>
<dbReference type="OrthoDB" id="164847at2"/>
<keyword evidence="2" id="KW-1185">Reference proteome</keyword>
<proteinExistence type="predicted"/>
<comment type="caution">
    <text evidence="1">The sequence shown here is derived from an EMBL/GenBank/DDBJ whole genome shotgun (WGS) entry which is preliminary data.</text>
</comment>
<dbReference type="Gene3D" id="6.20.120.50">
    <property type="match status" value="1"/>
</dbReference>
<evidence type="ECO:0000313" key="1">
    <source>
        <dbReference type="EMBL" id="RXE58591.1"/>
    </source>
</evidence>
<evidence type="ECO:0000313" key="2">
    <source>
        <dbReference type="Proteomes" id="UP000289166"/>
    </source>
</evidence>
<name>A0A4Q0I345_9FIRM</name>
<dbReference type="Pfam" id="PF11213">
    <property type="entry name" value="DUF3006"/>
    <property type="match status" value="1"/>
</dbReference>
<reference evidence="2" key="1">
    <citation type="submission" date="2018-11" db="EMBL/GenBank/DDBJ databases">
        <title>Genome sequencing of a novel mesophilic and cellulolytic organism within the genus Hungateiclostridium.</title>
        <authorList>
            <person name="Rettenmaier R."/>
            <person name="Liebl W."/>
            <person name="Zverlov V."/>
        </authorList>
    </citation>
    <scope>NUCLEOTIDE SEQUENCE [LARGE SCALE GENOMIC DNA]</scope>
    <source>
        <strain evidence="2">N2K1</strain>
    </source>
</reference>
<gene>
    <name evidence="1" type="ORF">EFD62_11225</name>
</gene>
<dbReference type="RefSeq" id="WP_069195878.1">
    <property type="nucleotide sequence ID" value="NZ_RLII01000015.1"/>
</dbReference>
<dbReference type="InterPro" id="IPR021377">
    <property type="entry name" value="DUF3006"/>
</dbReference>
<organism evidence="1 2">
    <name type="scientific">Acetivibrio mesophilus</name>
    <dbReference type="NCBI Taxonomy" id="2487273"/>
    <lineage>
        <taxon>Bacteria</taxon>
        <taxon>Bacillati</taxon>
        <taxon>Bacillota</taxon>
        <taxon>Clostridia</taxon>
        <taxon>Eubacteriales</taxon>
        <taxon>Oscillospiraceae</taxon>
        <taxon>Acetivibrio</taxon>
    </lineage>
</organism>
<sequence>MRLIVDRFEGDFAVCENDNKEMINISKSKLPPDVKEGDVLLKIDDKYIIDTEETEARKQKISNMLDDLWE</sequence>
<accession>A0A4Q0I345</accession>